<dbReference type="EMBL" id="KZ503419">
    <property type="protein sequence ID" value="PKU64437.1"/>
    <property type="molecule type" value="Genomic_DNA"/>
</dbReference>
<evidence type="ECO:0000313" key="3">
    <source>
        <dbReference type="Proteomes" id="UP000233837"/>
    </source>
</evidence>
<evidence type="ECO:0000313" key="2">
    <source>
        <dbReference type="EMBL" id="PKU64437.1"/>
    </source>
</evidence>
<evidence type="ECO:0000256" key="1">
    <source>
        <dbReference type="SAM" id="MobiDB-lite"/>
    </source>
</evidence>
<sequence>MQNQISRQVKSGIDGKFRRFERNPGFRKSREHKKRATSRDLSRNRRDEMQATSFYTRNDAGGGKSIGNKEAKEVLEMEKVNITVNDFYHRCFRFKCHKFRTDERERHQGSEGCRSKVNQIRNGLRRL</sequence>
<feature type="region of interest" description="Disordered" evidence="1">
    <location>
        <begin position="1"/>
        <end position="66"/>
    </location>
</feature>
<feature type="compositionally biased region" description="Basic and acidic residues" evidence="1">
    <location>
        <begin position="37"/>
        <end position="49"/>
    </location>
</feature>
<name>A0A2I0VM14_9ASPA</name>
<organism evidence="2 3">
    <name type="scientific">Dendrobium catenatum</name>
    <dbReference type="NCBI Taxonomy" id="906689"/>
    <lineage>
        <taxon>Eukaryota</taxon>
        <taxon>Viridiplantae</taxon>
        <taxon>Streptophyta</taxon>
        <taxon>Embryophyta</taxon>
        <taxon>Tracheophyta</taxon>
        <taxon>Spermatophyta</taxon>
        <taxon>Magnoliopsida</taxon>
        <taxon>Liliopsida</taxon>
        <taxon>Asparagales</taxon>
        <taxon>Orchidaceae</taxon>
        <taxon>Epidendroideae</taxon>
        <taxon>Malaxideae</taxon>
        <taxon>Dendrobiinae</taxon>
        <taxon>Dendrobium</taxon>
    </lineage>
</organism>
<reference evidence="2 3" key="2">
    <citation type="journal article" date="2017" name="Nature">
        <title>The Apostasia genome and the evolution of orchids.</title>
        <authorList>
            <person name="Zhang G.Q."/>
            <person name="Liu K.W."/>
            <person name="Li Z."/>
            <person name="Lohaus R."/>
            <person name="Hsiao Y.Y."/>
            <person name="Niu S.C."/>
            <person name="Wang J.Y."/>
            <person name="Lin Y.C."/>
            <person name="Xu Q."/>
            <person name="Chen L.J."/>
            <person name="Yoshida K."/>
            <person name="Fujiwara S."/>
            <person name="Wang Z.W."/>
            <person name="Zhang Y.Q."/>
            <person name="Mitsuda N."/>
            <person name="Wang M."/>
            <person name="Liu G.H."/>
            <person name="Pecoraro L."/>
            <person name="Huang H.X."/>
            <person name="Xiao X.J."/>
            <person name="Lin M."/>
            <person name="Wu X.Y."/>
            <person name="Wu W.L."/>
            <person name="Chen Y.Y."/>
            <person name="Chang S.B."/>
            <person name="Sakamoto S."/>
            <person name="Ohme-Takagi M."/>
            <person name="Yagi M."/>
            <person name="Zeng S.J."/>
            <person name="Shen C.Y."/>
            <person name="Yeh C.M."/>
            <person name="Luo Y.B."/>
            <person name="Tsai W.C."/>
            <person name="Van de Peer Y."/>
            <person name="Liu Z.J."/>
        </authorList>
    </citation>
    <scope>NUCLEOTIDE SEQUENCE [LARGE SCALE GENOMIC DNA]</scope>
    <source>
        <tissue evidence="2">The whole plant</tissue>
    </source>
</reference>
<feature type="compositionally biased region" description="Basic and acidic residues" evidence="1">
    <location>
        <begin position="13"/>
        <end position="24"/>
    </location>
</feature>
<dbReference type="Proteomes" id="UP000233837">
    <property type="component" value="Unassembled WGS sequence"/>
</dbReference>
<proteinExistence type="predicted"/>
<reference evidence="2 3" key="1">
    <citation type="journal article" date="2016" name="Sci. Rep.">
        <title>The Dendrobium catenatum Lindl. genome sequence provides insights into polysaccharide synthase, floral development and adaptive evolution.</title>
        <authorList>
            <person name="Zhang G.Q."/>
            <person name="Xu Q."/>
            <person name="Bian C."/>
            <person name="Tsai W.C."/>
            <person name="Yeh C.M."/>
            <person name="Liu K.W."/>
            <person name="Yoshida K."/>
            <person name="Zhang L.S."/>
            <person name="Chang S.B."/>
            <person name="Chen F."/>
            <person name="Shi Y."/>
            <person name="Su Y.Y."/>
            <person name="Zhang Y.Q."/>
            <person name="Chen L.J."/>
            <person name="Yin Y."/>
            <person name="Lin M."/>
            <person name="Huang H."/>
            <person name="Deng H."/>
            <person name="Wang Z.W."/>
            <person name="Zhu S.L."/>
            <person name="Zhao X."/>
            <person name="Deng C."/>
            <person name="Niu S.C."/>
            <person name="Huang J."/>
            <person name="Wang M."/>
            <person name="Liu G.H."/>
            <person name="Yang H.J."/>
            <person name="Xiao X.J."/>
            <person name="Hsiao Y.Y."/>
            <person name="Wu W.L."/>
            <person name="Chen Y.Y."/>
            <person name="Mitsuda N."/>
            <person name="Ohme-Takagi M."/>
            <person name="Luo Y.B."/>
            <person name="Van de Peer Y."/>
            <person name="Liu Z.J."/>
        </authorList>
    </citation>
    <scope>NUCLEOTIDE SEQUENCE [LARGE SCALE GENOMIC DNA]</scope>
    <source>
        <tissue evidence="2">The whole plant</tissue>
    </source>
</reference>
<protein>
    <submittedName>
        <fullName evidence="2">Uncharacterized protein</fullName>
    </submittedName>
</protein>
<gene>
    <name evidence="2" type="ORF">MA16_Dca018999</name>
</gene>
<accession>A0A2I0VM14</accession>
<keyword evidence="3" id="KW-1185">Reference proteome</keyword>
<feature type="compositionally biased region" description="Basic residues" evidence="1">
    <location>
        <begin position="25"/>
        <end position="36"/>
    </location>
</feature>
<dbReference type="AlphaFoldDB" id="A0A2I0VM14"/>